<dbReference type="EMBL" id="BMAU01021243">
    <property type="protein sequence ID" value="GFY03953.1"/>
    <property type="molecule type" value="Genomic_DNA"/>
</dbReference>
<dbReference type="Proteomes" id="UP000887159">
    <property type="component" value="Unassembled WGS sequence"/>
</dbReference>
<accession>A0A8X6VDI9</accession>
<dbReference type="GO" id="GO:0003676">
    <property type="term" value="F:nucleic acid binding"/>
    <property type="evidence" value="ECO:0007669"/>
    <property type="project" value="InterPro"/>
</dbReference>
<proteinExistence type="predicted"/>
<organism evidence="1 2">
    <name type="scientific">Trichonephila clavipes</name>
    <name type="common">Golden silk orbweaver</name>
    <name type="synonym">Nephila clavipes</name>
    <dbReference type="NCBI Taxonomy" id="2585209"/>
    <lineage>
        <taxon>Eukaryota</taxon>
        <taxon>Metazoa</taxon>
        <taxon>Ecdysozoa</taxon>
        <taxon>Arthropoda</taxon>
        <taxon>Chelicerata</taxon>
        <taxon>Arachnida</taxon>
        <taxon>Araneae</taxon>
        <taxon>Araneomorphae</taxon>
        <taxon>Entelegynae</taxon>
        <taxon>Araneoidea</taxon>
        <taxon>Nephilidae</taxon>
        <taxon>Trichonephila</taxon>
    </lineage>
</organism>
<dbReference type="InterPro" id="IPR036397">
    <property type="entry name" value="RNaseH_sf"/>
</dbReference>
<keyword evidence="2" id="KW-1185">Reference proteome</keyword>
<dbReference type="Gene3D" id="3.30.420.10">
    <property type="entry name" value="Ribonuclease H-like superfamily/Ribonuclease H"/>
    <property type="match status" value="1"/>
</dbReference>
<dbReference type="AlphaFoldDB" id="A0A8X6VDI9"/>
<evidence type="ECO:0000313" key="1">
    <source>
        <dbReference type="EMBL" id="GFY03953.1"/>
    </source>
</evidence>
<comment type="caution">
    <text evidence="1">The sequence shown here is derived from an EMBL/GenBank/DDBJ whole genome shotgun (WGS) entry which is preliminary data.</text>
</comment>
<reference evidence="1" key="1">
    <citation type="submission" date="2020-08" db="EMBL/GenBank/DDBJ databases">
        <title>Multicomponent nature underlies the extraordinary mechanical properties of spider dragline silk.</title>
        <authorList>
            <person name="Kono N."/>
            <person name="Nakamura H."/>
            <person name="Mori M."/>
            <person name="Yoshida Y."/>
            <person name="Ohtoshi R."/>
            <person name="Malay A.D."/>
            <person name="Moran D.A.P."/>
            <person name="Tomita M."/>
            <person name="Numata K."/>
            <person name="Arakawa K."/>
        </authorList>
    </citation>
    <scope>NUCLEOTIDE SEQUENCE</scope>
</reference>
<gene>
    <name evidence="1" type="primary">X975_14237</name>
    <name evidence="1" type="ORF">TNCV_1197321</name>
</gene>
<evidence type="ECO:0000313" key="2">
    <source>
        <dbReference type="Proteomes" id="UP000887159"/>
    </source>
</evidence>
<name>A0A8X6VDI9_TRICX</name>
<protein>
    <submittedName>
        <fullName evidence="1">Transposable element Tcb2 transposase</fullName>
    </submittedName>
</protein>
<sequence>MSSRTIQRCLAEGHLGSRRPLRVLPLTPTHQRLRLKWCRARGKWTIAEWNQVVFSDESRFNLSSDDNRVRVWRPRGERLNPAFTLQRHTASTAGVMAWCAIAYNTRSPLVLIRGTMTAQGYVHDILQPHVLPLMQPFPGAMFQQDNARPYIAWMSQDYIRTVTTLP</sequence>